<reference evidence="10 11" key="1">
    <citation type="submission" date="2015-12" db="EMBL/GenBank/DDBJ databases">
        <title>The genome of Folsomia candida.</title>
        <authorList>
            <person name="Faddeeva A."/>
            <person name="Derks M.F."/>
            <person name="Anvar Y."/>
            <person name="Smit S."/>
            <person name="Van Straalen N."/>
            <person name="Roelofs D."/>
        </authorList>
    </citation>
    <scope>NUCLEOTIDE SEQUENCE [LARGE SCALE GENOMIC DNA]</scope>
    <source>
        <strain evidence="10 11">VU population</strain>
        <tissue evidence="10">Whole body</tissue>
    </source>
</reference>
<feature type="region of interest" description="Important for donor substrate binding" evidence="7">
    <location>
        <begin position="284"/>
        <end position="285"/>
    </location>
</feature>
<dbReference type="SUPFAM" id="SSF54373">
    <property type="entry name" value="FAD-linked reductases, C-terminal domain"/>
    <property type="match status" value="1"/>
</dbReference>
<protein>
    <submittedName>
        <fullName evidence="10">Glucose dehydrogenase [FAD, quinone]</fullName>
    </submittedName>
</protein>
<dbReference type="SUPFAM" id="SSF51905">
    <property type="entry name" value="FAD/NAD(P)-binding domain"/>
    <property type="match status" value="1"/>
</dbReference>
<keyword evidence="11" id="KW-1185">Reference proteome</keyword>
<feature type="domain" description="GT23" evidence="9">
    <location>
        <begin position="115"/>
        <end position="415"/>
    </location>
</feature>
<dbReference type="Pfam" id="PF05199">
    <property type="entry name" value="GMC_oxred_C"/>
    <property type="match status" value="1"/>
</dbReference>
<keyword evidence="4 7" id="KW-0328">Glycosyltransferase</keyword>
<evidence type="ECO:0000256" key="2">
    <source>
        <dbReference type="ARBA" id="ARBA00010790"/>
    </source>
</evidence>
<dbReference type="EMBL" id="LNIX01000005">
    <property type="protein sequence ID" value="OXA54270.1"/>
    <property type="molecule type" value="Genomic_DNA"/>
</dbReference>
<dbReference type="Gene3D" id="3.40.50.11350">
    <property type="match status" value="1"/>
</dbReference>
<dbReference type="PROSITE" id="PS00623">
    <property type="entry name" value="GMC_OXRED_1"/>
    <property type="match status" value="1"/>
</dbReference>
<comment type="caution">
    <text evidence="10">The sequence shown here is derived from an EMBL/GenBank/DDBJ whole genome shotgun (WGS) entry which is preliminary data.</text>
</comment>
<evidence type="ECO:0000256" key="5">
    <source>
        <dbReference type="ARBA" id="ARBA00022679"/>
    </source>
</evidence>
<name>A0A226EA38_FOLCA</name>
<dbReference type="PANTHER" id="PTHR11552">
    <property type="entry name" value="GLUCOSE-METHANOL-CHOLINE GMC OXIDOREDUCTASE"/>
    <property type="match status" value="1"/>
</dbReference>
<organism evidence="10 11">
    <name type="scientific">Folsomia candida</name>
    <name type="common">Springtail</name>
    <dbReference type="NCBI Taxonomy" id="158441"/>
    <lineage>
        <taxon>Eukaryota</taxon>
        <taxon>Metazoa</taxon>
        <taxon>Ecdysozoa</taxon>
        <taxon>Arthropoda</taxon>
        <taxon>Hexapoda</taxon>
        <taxon>Collembola</taxon>
        <taxon>Entomobryomorpha</taxon>
        <taxon>Isotomoidea</taxon>
        <taxon>Isotomidae</taxon>
        <taxon>Proisotominae</taxon>
        <taxon>Folsomia</taxon>
    </lineage>
</organism>
<dbReference type="Gene3D" id="3.50.50.60">
    <property type="entry name" value="FAD/NAD(P)-binding domain"/>
    <property type="match status" value="1"/>
</dbReference>
<dbReference type="InterPro" id="IPR027350">
    <property type="entry name" value="GT23_dom"/>
</dbReference>
<dbReference type="InterPro" id="IPR007867">
    <property type="entry name" value="GMC_OxRtase_C"/>
</dbReference>
<dbReference type="InterPro" id="IPR012132">
    <property type="entry name" value="GMC_OxRdtase"/>
</dbReference>
<accession>A0A226EA38</accession>
<evidence type="ECO:0000256" key="3">
    <source>
        <dbReference type="ARBA" id="ARBA00022630"/>
    </source>
</evidence>
<dbReference type="Pfam" id="PF00732">
    <property type="entry name" value="GMC_oxred_N"/>
    <property type="match status" value="1"/>
</dbReference>
<dbReference type="PROSITE" id="PS00624">
    <property type="entry name" value="GMC_OXRED_2"/>
    <property type="match status" value="1"/>
</dbReference>
<evidence type="ECO:0000259" key="9">
    <source>
        <dbReference type="PROSITE" id="PS51659"/>
    </source>
</evidence>
<dbReference type="GO" id="GO:0050660">
    <property type="term" value="F:flavin adenine dinucleotide binding"/>
    <property type="evidence" value="ECO:0007669"/>
    <property type="project" value="InterPro"/>
</dbReference>
<dbReference type="AlphaFoldDB" id="A0A226EA38"/>
<evidence type="ECO:0000256" key="7">
    <source>
        <dbReference type="PROSITE-ProRule" id="PRU00992"/>
    </source>
</evidence>
<proteinExistence type="inferred from homology"/>
<dbReference type="InterPro" id="IPR036188">
    <property type="entry name" value="FAD/NAD-bd_sf"/>
</dbReference>
<keyword evidence="3 8" id="KW-0285">Flavoprotein</keyword>
<keyword evidence="6 8" id="KW-0274">FAD</keyword>
<dbReference type="InterPro" id="IPR000172">
    <property type="entry name" value="GMC_OxRdtase_N"/>
</dbReference>
<dbReference type="OrthoDB" id="269227at2759"/>
<dbReference type="Pfam" id="PF19745">
    <property type="entry name" value="FUT8_N_cat"/>
    <property type="match status" value="1"/>
</dbReference>
<dbReference type="InterPro" id="IPR045573">
    <property type="entry name" value="Fut8_N_cat"/>
</dbReference>
<evidence type="ECO:0000313" key="10">
    <source>
        <dbReference type="EMBL" id="OXA54270.1"/>
    </source>
</evidence>
<comment type="similarity">
    <text evidence="7">Belongs to the glycosyltransferase 23 family.</text>
</comment>
<comment type="similarity">
    <text evidence="2 8">Belongs to the GMC oxidoreductase family.</text>
</comment>
<dbReference type="GO" id="GO:0016614">
    <property type="term" value="F:oxidoreductase activity, acting on CH-OH group of donors"/>
    <property type="evidence" value="ECO:0007669"/>
    <property type="project" value="InterPro"/>
</dbReference>
<evidence type="ECO:0000256" key="4">
    <source>
        <dbReference type="ARBA" id="ARBA00022676"/>
    </source>
</evidence>
<gene>
    <name evidence="10" type="ORF">Fcan01_10862</name>
</gene>
<dbReference type="PROSITE" id="PS51659">
    <property type="entry name" value="GT23"/>
    <property type="match status" value="1"/>
</dbReference>
<sequence length="981" mass="111946">MVLLTDMQLKILFLCAFIVTICYISSHIGQYGETRLCRSFWIEDATPHTIRQWSENCNITEEMLRLQAFLQRSQVKMESQFDTSFIHDPENEVGMENMLSTLLADQIEAIQRKGCEQPNFTCGHQNDCGLGCQLHHRIACLLISYVTKMPLIHTVDRDDWAYSNKWSEVFLPLGSNCTPSTNTFTWRWDRRKKYEVSKCHNVLFDHFHTEIPYPLSFGIPVDPSLYGLFQNITSRIQDPFLWMMGQFTKNAMKLNHTFENQIKQWKKEIGFDTETGTIVGMQIRRTDKINEAPESVHEVAEYMAQAEEYFQKIESNNAFEQPSIPRIVYISSDNTSAIDKARSLYPNWKVLGFHSSFSESIDNRKFGLFEIARDILLLAECEYVVCGLSSNLCRLIYEMQTYKKFHKNPPHLKSLDGEYSYQLLGDHSIARKFRTLWEIGDDEALSFLLLEAGGDPTFLHDIPLLTTYNLQHPETNWIFNSVRSKHFCLSCVNNSVTIPRGKLLGGSSSLNLMIYVRGNHNDFDNWASMMDDVGWSYENVLPYFTKSEDYEGIEHATKFHGTSGPLTVAAQTYHPTLKEWLAAGKEMGYHNSDPNINQTSTFYPADVNVKNGQRWSTYHAFIRPILTRQNLKIIRYAHVNFDSTRKAVGVTYFWNGRTYTASARKEVILSAGAIGSPQILMLSGIGRSKHLKSLGITRLISDLAVGDNLQDHVMSYAGPFIFNESVSFMVDRDLGVGAALEYFLLKTGPFSFNNGAGMGLFSTSDPLRVDWPNIGAFHVPCGVYNAYADDHDALFSIKKGTMAKYMEGFVGRDANFVGFNLARPRSTGTVRLATKNPFDKPVIDLNYYEHHDDIREMVKGLKTIVKLYEETDSFKKFNASLIPNHFPGCENFTLRTDEYYECFVRHFTVTSWHQCCTAKMGRQNDPTAVLDSRLRVRGVHGLRVVDASVMPKITNANLNAPVIMIGEKAADMILEDWKLIN</sequence>
<evidence type="ECO:0000256" key="6">
    <source>
        <dbReference type="ARBA" id="ARBA00022827"/>
    </source>
</evidence>
<dbReference type="Gene3D" id="3.30.560.10">
    <property type="entry name" value="Glucose Oxidase, domain 3"/>
    <property type="match status" value="1"/>
</dbReference>
<dbReference type="PANTHER" id="PTHR11552:SF147">
    <property type="entry name" value="CHOLINE DEHYDROGENASE, MITOCHONDRIAL"/>
    <property type="match status" value="1"/>
</dbReference>
<keyword evidence="5 7" id="KW-0808">Transferase</keyword>
<comment type="cofactor">
    <cofactor evidence="1">
        <name>FAD</name>
        <dbReference type="ChEBI" id="CHEBI:57692"/>
    </cofactor>
</comment>
<evidence type="ECO:0000256" key="8">
    <source>
        <dbReference type="RuleBase" id="RU003968"/>
    </source>
</evidence>
<evidence type="ECO:0000256" key="1">
    <source>
        <dbReference type="ARBA" id="ARBA00001974"/>
    </source>
</evidence>
<evidence type="ECO:0000313" key="11">
    <source>
        <dbReference type="Proteomes" id="UP000198287"/>
    </source>
</evidence>
<dbReference type="GO" id="GO:0016758">
    <property type="term" value="F:hexosyltransferase activity"/>
    <property type="evidence" value="ECO:0007669"/>
    <property type="project" value="UniProtKB-UniRule"/>
</dbReference>
<dbReference type="Proteomes" id="UP000198287">
    <property type="component" value="Unassembled WGS sequence"/>
</dbReference>